<sequence>MLVALWAKPVWRAQAEHTSRLALSWLAHDVLGWSDRDIYAARLRLAGLGDTPSVQRWQAAPADATPVGLGARHSADLDFADDTIRAAVYTLAAERGQQLAWRLTSDETSAGLFATLERQDPAADTWSLVTAVAADGEIHRVDVDAKARYRFVLQPRLFEAFAGRLVTARGGQLGMPVAGAAARDIGGGFGVARDGGARRHEGIDIFAKAGTPVVAVVDGRVSHRNGGLGGKTIFLSSSLTGPRYYYAHLSAYTSDDGARVSAGDVIGRVGNTGNAAGGPPHLHFGIYSRGGAIDPAPFIAPRPALR</sequence>
<feature type="domain" description="M23ase beta-sheet core" evidence="1">
    <location>
        <begin position="199"/>
        <end position="295"/>
    </location>
</feature>
<comment type="caution">
    <text evidence="2">The sequence shown here is derived from an EMBL/GenBank/DDBJ whole genome shotgun (WGS) entry which is preliminary data.</text>
</comment>
<evidence type="ECO:0000313" key="2">
    <source>
        <dbReference type="EMBL" id="ROO28922.1"/>
    </source>
</evidence>
<dbReference type="PANTHER" id="PTHR21666:SF268">
    <property type="entry name" value="PEPTIDASE M23 DOMAIN-CONTAINING PROTEIN"/>
    <property type="match status" value="1"/>
</dbReference>
<dbReference type="Gene3D" id="2.70.70.10">
    <property type="entry name" value="Glucose Permease (Domain IIA)"/>
    <property type="match status" value="1"/>
</dbReference>
<evidence type="ECO:0000259" key="1">
    <source>
        <dbReference type="Pfam" id="PF01551"/>
    </source>
</evidence>
<dbReference type="InterPro" id="IPR050570">
    <property type="entry name" value="Cell_wall_metabolism_enzyme"/>
</dbReference>
<dbReference type="AlphaFoldDB" id="A0A423PTR8"/>
<dbReference type="GO" id="GO:0004222">
    <property type="term" value="F:metalloendopeptidase activity"/>
    <property type="evidence" value="ECO:0007669"/>
    <property type="project" value="TreeGrafter"/>
</dbReference>
<protein>
    <submittedName>
        <fullName evidence="2">Peptidase M23</fullName>
    </submittedName>
</protein>
<evidence type="ECO:0000313" key="3">
    <source>
        <dbReference type="Proteomes" id="UP000285310"/>
    </source>
</evidence>
<dbReference type="EMBL" id="AYKG01000018">
    <property type="protein sequence ID" value="ROO28922.1"/>
    <property type="molecule type" value="Genomic_DNA"/>
</dbReference>
<dbReference type="PANTHER" id="PTHR21666">
    <property type="entry name" value="PEPTIDASE-RELATED"/>
    <property type="match status" value="1"/>
</dbReference>
<dbReference type="CDD" id="cd12797">
    <property type="entry name" value="M23_peptidase"/>
    <property type="match status" value="1"/>
</dbReference>
<name>A0A423PTR8_9GAMM</name>
<keyword evidence="3" id="KW-1185">Reference proteome</keyword>
<organism evidence="2 3">
    <name type="scientific">Salinisphaera japonica YTM-1</name>
    <dbReference type="NCBI Taxonomy" id="1209778"/>
    <lineage>
        <taxon>Bacteria</taxon>
        <taxon>Pseudomonadati</taxon>
        <taxon>Pseudomonadota</taxon>
        <taxon>Gammaproteobacteria</taxon>
        <taxon>Salinisphaerales</taxon>
        <taxon>Salinisphaeraceae</taxon>
        <taxon>Salinisphaera</taxon>
    </lineage>
</organism>
<proteinExistence type="predicted"/>
<accession>A0A423PTR8</accession>
<dbReference type="InterPro" id="IPR011055">
    <property type="entry name" value="Dup_hybrid_motif"/>
</dbReference>
<reference evidence="2 3" key="1">
    <citation type="submission" date="2013-10" db="EMBL/GenBank/DDBJ databases">
        <title>Salinisphaera japonica YTM-1 Genome Sequencing.</title>
        <authorList>
            <person name="Lai Q."/>
            <person name="Li C."/>
            <person name="Shao Z."/>
        </authorList>
    </citation>
    <scope>NUCLEOTIDE SEQUENCE [LARGE SCALE GENOMIC DNA]</scope>
    <source>
        <strain evidence="2 3">YTM-1</strain>
    </source>
</reference>
<dbReference type="InParanoid" id="A0A423PTR8"/>
<gene>
    <name evidence="2" type="ORF">SAJA_07040</name>
</gene>
<dbReference type="SUPFAM" id="SSF51261">
    <property type="entry name" value="Duplicated hybrid motif"/>
    <property type="match status" value="1"/>
</dbReference>
<dbReference type="Proteomes" id="UP000285310">
    <property type="component" value="Unassembled WGS sequence"/>
</dbReference>
<dbReference type="Pfam" id="PF01551">
    <property type="entry name" value="Peptidase_M23"/>
    <property type="match status" value="1"/>
</dbReference>
<dbReference type="InterPro" id="IPR016047">
    <property type="entry name" value="M23ase_b-sheet_dom"/>
</dbReference>